<comment type="caution">
    <text evidence="14">The sequence shown here is derived from an EMBL/GenBank/DDBJ whole genome shotgun (WGS) entry which is preliminary data.</text>
</comment>
<keyword evidence="15" id="KW-1185">Reference proteome</keyword>
<evidence type="ECO:0000313" key="14">
    <source>
        <dbReference type="EMBL" id="KAG6925039.1"/>
    </source>
</evidence>
<comment type="subcellular location">
    <subcellularLocation>
        <location evidence="1">Nucleus</location>
    </subcellularLocation>
</comment>
<dbReference type="PANTHER" id="PTHR23235">
    <property type="entry name" value="KRUEPPEL-LIKE TRANSCRIPTION FACTOR"/>
    <property type="match status" value="1"/>
</dbReference>
<keyword evidence="4" id="KW-0677">Repeat</keyword>
<dbReference type="InterPro" id="IPR036236">
    <property type="entry name" value="Znf_C2H2_sf"/>
</dbReference>
<evidence type="ECO:0000256" key="4">
    <source>
        <dbReference type="ARBA" id="ARBA00022737"/>
    </source>
</evidence>
<dbReference type="PROSITE" id="PS50157">
    <property type="entry name" value="ZINC_FINGER_C2H2_2"/>
    <property type="match status" value="2"/>
</dbReference>
<feature type="domain" description="C2H2-type" evidence="13">
    <location>
        <begin position="156"/>
        <end position="183"/>
    </location>
</feature>
<gene>
    <name evidence="14" type="ORF">G0U57_015672</name>
</gene>
<dbReference type="InterPro" id="IPR013087">
    <property type="entry name" value="Znf_C2H2_type"/>
</dbReference>
<dbReference type="AlphaFoldDB" id="A0A8T1S7L9"/>
<keyword evidence="10" id="KW-0539">Nucleus</keyword>
<dbReference type="SMART" id="SM00355">
    <property type="entry name" value="ZnF_C2H2"/>
    <property type="match status" value="2"/>
</dbReference>
<evidence type="ECO:0000256" key="3">
    <source>
        <dbReference type="ARBA" id="ARBA00022723"/>
    </source>
</evidence>
<dbReference type="EMBL" id="JAHGAV010000492">
    <property type="protein sequence ID" value="KAG6925039.1"/>
    <property type="molecule type" value="Genomic_DNA"/>
</dbReference>
<dbReference type="GO" id="GO:0008270">
    <property type="term" value="F:zinc ion binding"/>
    <property type="evidence" value="ECO:0007669"/>
    <property type="project" value="UniProtKB-KW"/>
</dbReference>
<organism evidence="14 15">
    <name type="scientific">Chelydra serpentina</name>
    <name type="common">Snapping turtle</name>
    <name type="synonym">Testudo serpentina</name>
    <dbReference type="NCBI Taxonomy" id="8475"/>
    <lineage>
        <taxon>Eukaryota</taxon>
        <taxon>Metazoa</taxon>
        <taxon>Chordata</taxon>
        <taxon>Craniata</taxon>
        <taxon>Vertebrata</taxon>
        <taxon>Euteleostomi</taxon>
        <taxon>Archelosauria</taxon>
        <taxon>Testudinata</taxon>
        <taxon>Testudines</taxon>
        <taxon>Cryptodira</taxon>
        <taxon>Durocryptodira</taxon>
        <taxon>Americhelydia</taxon>
        <taxon>Chelydroidea</taxon>
        <taxon>Chelydridae</taxon>
        <taxon>Chelydra</taxon>
    </lineage>
</organism>
<proteinExistence type="inferred from homology"/>
<keyword evidence="3" id="KW-0479">Metal-binding</keyword>
<dbReference type="PANTHER" id="PTHR23235:SF152">
    <property type="entry name" value="SI:DKEY-210J14.3"/>
    <property type="match status" value="1"/>
</dbReference>
<keyword evidence="5 11" id="KW-0863">Zinc-finger</keyword>
<evidence type="ECO:0000256" key="12">
    <source>
        <dbReference type="SAM" id="MobiDB-lite"/>
    </source>
</evidence>
<feature type="non-terminal residue" evidence="14">
    <location>
        <position position="183"/>
    </location>
</feature>
<dbReference type="Pfam" id="PF00096">
    <property type="entry name" value="zf-C2H2"/>
    <property type="match status" value="2"/>
</dbReference>
<accession>A0A8T1S7L9</accession>
<keyword evidence="6" id="KW-0862">Zinc</keyword>
<evidence type="ECO:0000256" key="9">
    <source>
        <dbReference type="ARBA" id="ARBA00023163"/>
    </source>
</evidence>
<protein>
    <submittedName>
        <fullName evidence="14">Zinc finger protein 22</fullName>
    </submittedName>
</protein>
<dbReference type="OrthoDB" id="654211at2759"/>
<evidence type="ECO:0000256" key="6">
    <source>
        <dbReference type="ARBA" id="ARBA00022833"/>
    </source>
</evidence>
<dbReference type="FunFam" id="3.30.160.60:FF:000320">
    <property type="entry name" value="Zinc finger protein 777"/>
    <property type="match status" value="1"/>
</dbReference>
<evidence type="ECO:0000256" key="11">
    <source>
        <dbReference type="PROSITE-ProRule" id="PRU00042"/>
    </source>
</evidence>
<evidence type="ECO:0000256" key="8">
    <source>
        <dbReference type="ARBA" id="ARBA00023125"/>
    </source>
</evidence>
<reference evidence="14 15" key="1">
    <citation type="journal article" date="2020" name="G3 (Bethesda)">
        <title>Draft Genome of the Common Snapping Turtle, Chelydra serpentina, a Model for Phenotypic Plasticity in Reptiles.</title>
        <authorList>
            <person name="Das D."/>
            <person name="Singh S.K."/>
            <person name="Bierstedt J."/>
            <person name="Erickson A."/>
            <person name="Galli G.L.J."/>
            <person name="Crossley D.A. 2nd"/>
            <person name="Rhen T."/>
        </authorList>
    </citation>
    <scope>NUCLEOTIDE SEQUENCE [LARGE SCALE GENOMIC DNA]</scope>
    <source>
        <strain evidence="14">KW</strain>
    </source>
</reference>
<evidence type="ECO:0000313" key="15">
    <source>
        <dbReference type="Proteomes" id="UP000765507"/>
    </source>
</evidence>
<keyword evidence="8" id="KW-0238">DNA-binding</keyword>
<keyword evidence="9" id="KW-0804">Transcription</keyword>
<dbReference type="Gene3D" id="3.30.160.60">
    <property type="entry name" value="Classic Zinc Finger"/>
    <property type="match status" value="2"/>
</dbReference>
<feature type="region of interest" description="Disordered" evidence="12">
    <location>
        <begin position="36"/>
        <end position="107"/>
    </location>
</feature>
<feature type="non-terminal residue" evidence="14">
    <location>
        <position position="1"/>
    </location>
</feature>
<dbReference type="FunFam" id="3.30.160.60:FF:002716">
    <property type="entry name" value="Zinc finger protein 212"/>
    <property type="match status" value="1"/>
</dbReference>
<dbReference type="SUPFAM" id="SSF57667">
    <property type="entry name" value="beta-beta-alpha zinc fingers"/>
    <property type="match status" value="1"/>
</dbReference>
<feature type="domain" description="C2H2-type" evidence="13">
    <location>
        <begin position="128"/>
        <end position="155"/>
    </location>
</feature>
<evidence type="ECO:0000259" key="13">
    <source>
        <dbReference type="PROSITE" id="PS50157"/>
    </source>
</evidence>
<dbReference type="GO" id="GO:0005634">
    <property type="term" value="C:nucleus"/>
    <property type="evidence" value="ECO:0007669"/>
    <property type="project" value="UniProtKB-SubCell"/>
</dbReference>
<feature type="compositionally biased region" description="Basic and acidic residues" evidence="12">
    <location>
        <begin position="43"/>
        <end position="60"/>
    </location>
</feature>
<sequence length="183" mass="20408">PIPVPAAGLSGGCGRPGFPILELPVISWMEQEEEPCILDLQGSEERETQRDTHTGDRAAGDDEENPQQQVEPCGTVSGLVPACQSQGAPGRLRVNPPKMRRRRSAHRERGFINLLGILEPRRPADKPYRCTECEKSFSQSSNLIEHQRIHTGERPFTCSECEKSFSRSSTLIEHQRTHTGEKP</sequence>
<evidence type="ECO:0000256" key="10">
    <source>
        <dbReference type="ARBA" id="ARBA00023242"/>
    </source>
</evidence>
<dbReference type="GO" id="GO:0000978">
    <property type="term" value="F:RNA polymerase II cis-regulatory region sequence-specific DNA binding"/>
    <property type="evidence" value="ECO:0007669"/>
    <property type="project" value="TreeGrafter"/>
</dbReference>
<dbReference type="PROSITE" id="PS00028">
    <property type="entry name" value="ZINC_FINGER_C2H2_1"/>
    <property type="match status" value="2"/>
</dbReference>
<dbReference type="Proteomes" id="UP000765507">
    <property type="component" value="Unassembled WGS sequence"/>
</dbReference>
<keyword evidence="7" id="KW-0805">Transcription regulation</keyword>
<evidence type="ECO:0000256" key="5">
    <source>
        <dbReference type="ARBA" id="ARBA00022771"/>
    </source>
</evidence>
<evidence type="ECO:0000256" key="7">
    <source>
        <dbReference type="ARBA" id="ARBA00023015"/>
    </source>
</evidence>
<name>A0A8T1S7L9_CHESE</name>
<evidence type="ECO:0000256" key="1">
    <source>
        <dbReference type="ARBA" id="ARBA00004123"/>
    </source>
</evidence>
<evidence type="ECO:0000256" key="2">
    <source>
        <dbReference type="ARBA" id="ARBA00006991"/>
    </source>
</evidence>
<comment type="similarity">
    <text evidence="2">Belongs to the krueppel C2H2-type zinc-finger protein family.</text>
</comment>
<dbReference type="GO" id="GO:0000981">
    <property type="term" value="F:DNA-binding transcription factor activity, RNA polymerase II-specific"/>
    <property type="evidence" value="ECO:0007669"/>
    <property type="project" value="TreeGrafter"/>
</dbReference>